<keyword evidence="3" id="KW-0479">Metal-binding</keyword>
<keyword evidence="12" id="KW-1185">Reference proteome</keyword>
<comment type="similarity">
    <text evidence="7">Belongs to the RING-type zinc finger family. ATL subfamily.</text>
</comment>
<evidence type="ECO:0000256" key="8">
    <source>
        <dbReference type="PROSITE-ProRule" id="PRU00175"/>
    </source>
</evidence>
<dbReference type="PROSITE" id="PS50089">
    <property type="entry name" value="ZF_RING_2"/>
    <property type="match status" value="1"/>
</dbReference>
<keyword evidence="4 8" id="KW-0863">Zinc-finger</keyword>
<keyword evidence="9" id="KW-0812">Transmembrane</keyword>
<evidence type="ECO:0000256" key="9">
    <source>
        <dbReference type="SAM" id="Phobius"/>
    </source>
</evidence>
<dbReference type="Proteomes" id="UP001279734">
    <property type="component" value="Unassembled WGS sequence"/>
</dbReference>
<dbReference type="InterPro" id="IPR053238">
    <property type="entry name" value="RING-H2_zinc_finger"/>
</dbReference>
<dbReference type="EC" id="2.3.2.27" evidence="2"/>
<evidence type="ECO:0000259" key="10">
    <source>
        <dbReference type="PROSITE" id="PS50089"/>
    </source>
</evidence>
<keyword evidence="5" id="KW-0833">Ubl conjugation pathway</keyword>
<organism evidence="11 12">
    <name type="scientific">Nepenthes gracilis</name>
    <name type="common">Slender pitcher plant</name>
    <dbReference type="NCBI Taxonomy" id="150966"/>
    <lineage>
        <taxon>Eukaryota</taxon>
        <taxon>Viridiplantae</taxon>
        <taxon>Streptophyta</taxon>
        <taxon>Embryophyta</taxon>
        <taxon>Tracheophyta</taxon>
        <taxon>Spermatophyta</taxon>
        <taxon>Magnoliopsida</taxon>
        <taxon>eudicotyledons</taxon>
        <taxon>Gunneridae</taxon>
        <taxon>Pentapetalae</taxon>
        <taxon>Caryophyllales</taxon>
        <taxon>Nepenthaceae</taxon>
        <taxon>Nepenthes</taxon>
    </lineage>
</organism>
<dbReference type="GO" id="GO:0061630">
    <property type="term" value="F:ubiquitin protein ligase activity"/>
    <property type="evidence" value="ECO:0007669"/>
    <property type="project" value="UniProtKB-EC"/>
</dbReference>
<evidence type="ECO:0000256" key="6">
    <source>
        <dbReference type="ARBA" id="ARBA00022833"/>
    </source>
</evidence>
<feature type="domain" description="RING-type" evidence="10">
    <location>
        <begin position="138"/>
        <end position="179"/>
    </location>
</feature>
<evidence type="ECO:0000313" key="11">
    <source>
        <dbReference type="EMBL" id="GMH07767.1"/>
    </source>
</evidence>
<dbReference type="AlphaFoldDB" id="A0AAD3XKB1"/>
<dbReference type="PANTHER" id="PTHR14155:SF627">
    <property type="entry name" value="OS06G0192800 PROTEIN"/>
    <property type="match status" value="1"/>
</dbReference>
<evidence type="ECO:0000256" key="4">
    <source>
        <dbReference type="ARBA" id="ARBA00022771"/>
    </source>
</evidence>
<evidence type="ECO:0000256" key="5">
    <source>
        <dbReference type="ARBA" id="ARBA00022786"/>
    </source>
</evidence>
<keyword evidence="9" id="KW-0472">Membrane</keyword>
<evidence type="ECO:0000256" key="7">
    <source>
        <dbReference type="ARBA" id="ARBA00024209"/>
    </source>
</evidence>
<gene>
    <name evidence="11" type="ORF">Nepgr_009607</name>
</gene>
<name>A0AAD3XKB1_NEPGR</name>
<dbReference type="SMART" id="SM00184">
    <property type="entry name" value="RING"/>
    <property type="match status" value="1"/>
</dbReference>
<dbReference type="InterPro" id="IPR001841">
    <property type="entry name" value="Znf_RING"/>
</dbReference>
<sequence length="225" mass="24575">MDGWRWRPAASYNKLRTPTAFDLQTISSKQAFGLQKMAPVHVEDALSFIILIVSLGILGVIFFSYYYFRSCNSLPESNSLRESSSPGESAADTVSSCHSSGRIHFIDLTFFGTLPILSHWEAKDLTARDGGGGCALECAVCWSPFQDDHVVRLIPKCNHVFHRRCVDPWITFNPTCPLCLTNLAEESGDGVSLPSDSSMPSLIDEMEADSGESGGGVGVRGYENV</sequence>
<evidence type="ECO:0000313" key="12">
    <source>
        <dbReference type="Proteomes" id="UP001279734"/>
    </source>
</evidence>
<dbReference type="PANTHER" id="PTHR14155">
    <property type="entry name" value="RING FINGER DOMAIN-CONTAINING"/>
    <property type="match status" value="1"/>
</dbReference>
<evidence type="ECO:0000256" key="1">
    <source>
        <dbReference type="ARBA" id="ARBA00000900"/>
    </source>
</evidence>
<proteinExistence type="inferred from homology"/>
<reference evidence="11" key="1">
    <citation type="submission" date="2023-05" db="EMBL/GenBank/DDBJ databases">
        <title>Nepenthes gracilis genome sequencing.</title>
        <authorList>
            <person name="Fukushima K."/>
        </authorList>
    </citation>
    <scope>NUCLEOTIDE SEQUENCE</scope>
    <source>
        <strain evidence="11">SING2019-196</strain>
    </source>
</reference>
<comment type="catalytic activity">
    <reaction evidence="1">
        <text>S-ubiquitinyl-[E2 ubiquitin-conjugating enzyme]-L-cysteine + [acceptor protein]-L-lysine = [E2 ubiquitin-conjugating enzyme]-L-cysteine + N(6)-ubiquitinyl-[acceptor protein]-L-lysine.</text>
        <dbReference type="EC" id="2.3.2.27"/>
    </reaction>
</comment>
<keyword evidence="6" id="KW-0862">Zinc</keyword>
<keyword evidence="9" id="KW-1133">Transmembrane helix</keyword>
<protein>
    <recommendedName>
        <fullName evidence="2">RING-type E3 ubiquitin transferase</fullName>
        <ecNumber evidence="2">2.3.2.27</ecNumber>
    </recommendedName>
</protein>
<feature type="transmembrane region" description="Helical" evidence="9">
    <location>
        <begin position="45"/>
        <end position="68"/>
    </location>
</feature>
<dbReference type="GO" id="GO:0008270">
    <property type="term" value="F:zinc ion binding"/>
    <property type="evidence" value="ECO:0007669"/>
    <property type="project" value="UniProtKB-KW"/>
</dbReference>
<dbReference type="Gene3D" id="3.30.40.10">
    <property type="entry name" value="Zinc/RING finger domain, C3HC4 (zinc finger)"/>
    <property type="match status" value="1"/>
</dbReference>
<evidence type="ECO:0000256" key="3">
    <source>
        <dbReference type="ARBA" id="ARBA00022723"/>
    </source>
</evidence>
<dbReference type="InterPro" id="IPR013083">
    <property type="entry name" value="Znf_RING/FYVE/PHD"/>
</dbReference>
<dbReference type="Pfam" id="PF13639">
    <property type="entry name" value="zf-RING_2"/>
    <property type="match status" value="1"/>
</dbReference>
<accession>A0AAD3XKB1</accession>
<dbReference type="SUPFAM" id="SSF57850">
    <property type="entry name" value="RING/U-box"/>
    <property type="match status" value="1"/>
</dbReference>
<comment type="caution">
    <text evidence="11">The sequence shown here is derived from an EMBL/GenBank/DDBJ whole genome shotgun (WGS) entry which is preliminary data.</text>
</comment>
<evidence type="ECO:0000256" key="2">
    <source>
        <dbReference type="ARBA" id="ARBA00012483"/>
    </source>
</evidence>
<dbReference type="EMBL" id="BSYO01000007">
    <property type="protein sequence ID" value="GMH07767.1"/>
    <property type="molecule type" value="Genomic_DNA"/>
</dbReference>